<dbReference type="SUPFAM" id="SSF54980">
    <property type="entry name" value="EF-G C-terminal domain-like"/>
    <property type="match status" value="2"/>
</dbReference>
<sequence length="702" mass="77152">MSAKDPKVVADLKYTRNIGIMAHIDAGKTTTTERILYYTGKSHKIGEVHDGQATMDWMVQEQERGITITSAATMAFWKDHRINIIDTPGHVDFTIEVERSLRVLDGAVAVFDGVNGVEPQSETVWRQADKYKVPRICFINKMDRVGADFVMSFGTIKDRLLANPIPVQVPIGVEDTFRGVVDLLENRAYVWSQTAAIGDSFETTDVPNDMKEEVARFRTEVVEKIVEFDDVLLEKYLNGEEVTVAELKAALRKGTLELKAFPVFCGAAFKNKGIQPLLDGVIDYLPSPIEVPPIVGHDPEKPEKEIPCKTDFDAHVAALAFKIANDPFSGSLTYIRVYSGVVKTGDQLLNPRTQKKERIQKLVKMHANAREEVADLKAGDIGAVVGLKFTGTGDTLCETSHPVVLESITFPEPVISVAIEAKSSADQEKMLQGLEKLQKEDPSCKLRTDPETGQILLSGMGELHLDILVDRLLREHKVQANVGKPQVSYRETITGTASATHVYEREIAGDANFASVSLTLEPISQADLIQFNSKVSVSKEFTAPFLKAVESGFREAAEVGPIASYSMLGIKGTLNSVEVRPEASTEMAFKAAASLAFRDAVKQAQVELMEPIFKLEVTCPDEFVGNIVGDLNSRRGKILTMNVRQGGGQVISAEAPMASLFGYATDIRSLSQGRASFSMEFLEYAIVPPKVKAEILHKIGRY</sequence>
<comment type="subcellular location">
    <subcellularLocation>
        <location evidence="7">Cytoplasm</location>
    </subcellularLocation>
</comment>
<dbReference type="InterPro" id="IPR035649">
    <property type="entry name" value="EFG_V"/>
</dbReference>
<dbReference type="InterPro" id="IPR041095">
    <property type="entry name" value="EFG_II"/>
</dbReference>
<keyword evidence="2 7" id="KW-0547">Nucleotide-binding</keyword>
<dbReference type="Gene3D" id="3.30.70.870">
    <property type="entry name" value="Elongation Factor G (Translational Gtpase), domain 3"/>
    <property type="match status" value="1"/>
</dbReference>
<proteinExistence type="inferred from homology"/>
<dbReference type="InterPro" id="IPR031157">
    <property type="entry name" value="G_TR_CS"/>
</dbReference>
<dbReference type="SMART" id="SM00838">
    <property type="entry name" value="EFG_C"/>
    <property type="match status" value="1"/>
</dbReference>
<feature type="binding site" evidence="7">
    <location>
        <begin position="22"/>
        <end position="29"/>
    </location>
    <ligand>
        <name>GTP</name>
        <dbReference type="ChEBI" id="CHEBI:37565"/>
    </ligand>
</feature>
<keyword evidence="5 7" id="KW-0342">GTP-binding</keyword>
<dbReference type="InterPro" id="IPR005517">
    <property type="entry name" value="Transl_elong_EFG/EF2_IV"/>
</dbReference>
<evidence type="ECO:0000256" key="7">
    <source>
        <dbReference type="HAMAP-Rule" id="MF_00054"/>
    </source>
</evidence>
<protein>
    <recommendedName>
        <fullName evidence="7 8">Elongation factor G</fullName>
        <shortName evidence="7">EF-G</shortName>
    </recommendedName>
</protein>
<dbReference type="Pfam" id="PF03144">
    <property type="entry name" value="GTP_EFTU_D2"/>
    <property type="match status" value="1"/>
</dbReference>
<dbReference type="NCBIfam" id="TIGR00484">
    <property type="entry name" value="EF-G"/>
    <property type="match status" value="1"/>
</dbReference>
<dbReference type="PANTHER" id="PTHR43261:SF1">
    <property type="entry name" value="RIBOSOME-RELEASING FACTOR 2, MITOCHONDRIAL"/>
    <property type="match status" value="1"/>
</dbReference>
<dbReference type="GO" id="GO:0003746">
    <property type="term" value="F:translation elongation factor activity"/>
    <property type="evidence" value="ECO:0007669"/>
    <property type="project" value="UniProtKB-KW"/>
</dbReference>
<reference evidence="11" key="1">
    <citation type="submission" date="2022-08" db="EMBL/GenBank/DDBJ databases">
        <title>Novel Bdellovibrio Species Isolated from Svalbard: Designation Bdellovibrio svalbardensis.</title>
        <authorList>
            <person name="Mitchell R.J."/>
            <person name="Choi S.Y."/>
        </authorList>
    </citation>
    <scope>NUCLEOTIDE SEQUENCE</scope>
    <source>
        <strain evidence="11">PAP01</strain>
    </source>
</reference>
<dbReference type="SMART" id="SM00889">
    <property type="entry name" value="EFG_IV"/>
    <property type="match status" value="1"/>
</dbReference>
<evidence type="ECO:0000313" key="12">
    <source>
        <dbReference type="Proteomes" id="UP001152321"/>
    </source>
</evidence>
<dbReference type="CDD" id="cd01886">
    <property type="entry name" value="EF-G"/>
    <property type="match status" value="1"/>
</dbReference>
<evidence type="ECO:0000256" key="4">
    <source>
        <dbReference type="ARBA" id="ARBA00022917"/>
    </source>
</evidence>
<dbReference type="PROSITE" id="PS00301">
    <property type="entry name" value="G_TR_1"/>
    <property type="match status" value="1"/>
</dbReference>
<dbReference type="Gene3D" id="3.30.70.240">
    <property type="match status" value="1"/>
</dbReference>
<dbReference type="CDD" id="cd03713">
    <property type="entry name" value="EFG_mtEFG_C"/>
    <property type="match status" value="1"/>
</dbReference>
<dbReference type="Gene3D" id="2.40.30.10">
    <property type="entry name" value="Translation factors"/>
    <property type="match status" value="1"/>
</dbReference>
<dbReference type="EMBL" id="JANRMI010000001">
    <property type="protein sequence ID" value="MDG0815710.1"/>
    <property type="molecule type" value="Genomic_DNA"/>
</dbReference>
<dbReference type="NCBIfam" id="TIGR00231">
    <property type="entry name" value="small_GTP"/>
    <property type="match status" value="1"/>
</dbReference>
<dbReference type="InterPro" id="IPR005225">
    <property type="entry name" value="Small_GTP-bd"/>
</dbReference>
<keyword evidence="12" id="KW-1185">Reference proteome</keyword>
<evidence type="ECO:0000256" key="1">
    <source>
        <dbReference type="ARBA" id="ARBA00005870"/>
    </source>
</evidence>
<dbReference type="Pfam" id="PF03764">
    <property type="entry name" value="EFG_IV"/>
    <property type="match status" value="1"/>
</dbReference>
<dbReference type="Pfam" id="PF14492">
    <property type="entry name" value="EFG_III"/>
    <property type="match status" value="1"/>
</dbReference>
<keyword evidence="4 7" id="KW-0648">Protein biosynthesis</keyword>
<name>A0ABT6DFU1_9BACT</name>
<dbReference type="SUPFAM" id="SSF52540">
    <property type="entry name" value="P-loop containing nucleoside triphosphate hydrolases"/>
    <property type="match status" value="1"/>
</dbReference>
<evidence type="ECO:0000259" key="10">
    <source>
        <dbReference type="PROSITE" id="PS51722"/>
    </source>
</evidence>
<evidence type="ECO:0000256" key="6">
    <source>
        <dbReference type="ARBA" id="ARBA00024731"/>
    </source>
</evidence>
<feature type="coiled-coil region" evidence="9">
    <location>
        <begin position="352"/>
        <end position="379"/>
    </location>
</feature>
<comment type="similarity">
    <text evidence="1 7">Belongs to the TRAFAC class translation factor GTPase superfamily. Classic translation factor GTPase family. EF-G/EF-2 subfamily.</text>
</comment>
<organism evidence="11 12">
    <name type="scientific">Bdellovibrio svalbardensis</name>
    <dbReference type="NCBI Taxonomy" id="2972972"/>
    <lineage>
        <taxon>Bacteria</taxon>
        <taxon>Pseudomonadati</taxon>
        <taxon>Bdellovibrionota</taxon>
        <taxon>Bdellovibrionia</taxon>
        <taxon>Bdellovibrionales</taxon>
        <taxon>Pseudobdellovibrionaceae</taxon>
        <taxon>Bdellovibrio</taxon>
    </lineage>
</organism>
<dbReference type="Gene3D" id="3.40.50.300">
    <property type="entry name" value="P-loop containing nucleotide triphosphate hydrolases"/>
    <property type="match status" value="1"/>
</dbReference>
<dbReference type="InterPro" id="IPR009000">
    <property type="entry name" value="Transl_B-barrel_sf"/>
</dbReference>
<gene>
    <name evidence="7 11" type="primary">fusA</name>
    <name evidence="11" type="ORF">NWE73_05015</name>
</gene>
<dbReference type="NCBIfam" id="NF009381">
    <property type="entry name" value="PRK12740.1-5"/>
    <property type="match status" value="1"/>
</dbReference>
<dbReference type="PROSITE" id="PS51722">
    <property type="entry name" value="G_TR_2"/>
    <property type="match status" value="1"/>
</dbReference>
<dbReference type="InterPro" id="IPR000795">
    <property type="entry name" value="T_Tr_GTP-bd_dom"/>
</dbReference>
<evidence type="ECO:0000256" key="9">
    <source>
        <dbReference type="SAM" id="Coils"/>
    </source>
</evidence>
<keyword evidence="3 7" id="KW-0251">Elongation factor</keyword>
<dbReference type="Pfam" id="PF00679">
    <property type="entry name" value="EFG_C"/>
    <property type="match status" value="1"/>
</dbReference>
<dbReference type="InterPro" id="IPR004540">
    <property type="entry name" value="Transl_elong_EFG/EF2"/>
</dbReference>
<dbReference type="Proteomes" id="UP001152321">
    <property type="component" value="Unassembled WGS sequence"/>
</dbReference>
<dbReference type="Pfam" id="PF00009">
    <property type="entry name" value="GTP_EFTU"/>
    <property type="match status" value="1"/>
</dbReference>
<keyword evidence="7" id="KW-0963">Cytoplasm</keyword>
<dbReference type="InterPro" id="IPR009022">
    <property type="entry name" value="EFG_III"/>
</dbReference>
<dbReference type="InterPro" id="IPR014721">
    <property type="entry name" value="Ribsml_uS5_D2-typ_fold_subgr"/>
</dbReference>
<feature type="binding site" evidence="7">
    <location>
        <begin position="86"/>
        <end position="90"/>
    </location>
    <ligand>
        <name>GTP</name>
        <dbReference type="ChEBI" id="CHEBI:37565"/>
    </ligand>
</feature>
<evidence type="ECO:0000256" key="2">
    <source>
        <dbReference type="ARBA" id="ARBA00022741"/>
    </source>
</evidence>
<dbReference type="CDD" id="cd16262">
    <property type="entry name" value="EFG_III"/>
    <property type="match status" value="1"/>
</dbReference>
<feature type="binding site" evidence="7">
    <location>
        <begin position="140"/>
        <end position="143"/>
    </location>
    <ligand>
        <name>GTP</name>
        <dbReference type="ChEBI" id="CHEBI:37565"/>
    </ligand>
</feature>
<comment type="caution">
    <text evidence="11">The sequence shown here is derived from an EMBL/GenBank/DDBJ whole genome shotgun (WGS) entry which is preliminary data.</text>
</comment>
<dbReference type="InterPro" id="IPR027417">
    <property type="entry name" value="P-loop_NTPase"/>
</dbReference>
<dbReference type="PRINTS" id="PR00315">
    <property type="entry name" value="ELONGATNFCT"/>
</dbReference>
<keyword evidence="9" id="KW-0175">Coiled coil</keyword>
<dbReference type="RefSeq" id="WP_277577183.1">
    <property type="nucleotide sequence ID" value="NZ_JANRMI010000001.1"/>
</dbReference>
<dbReference type="InterPro" id="IPR000640">
    <property type="entry name" value="EFG_V-like"/>
</dbReference>
<dbReference type="SUPFAM" id="SSF54211">
    <property type="entry name" value="Ribosomal protein S5 domain 2-like"/>
    <property type="match status" value="1"/>
</dbReference>
<evidence type="ECO:0000256" key="3">
    <source>
        <dbReference type="ARBA" id="ARBA00022768"/>
    </source>
</evidence>
<dbReference type="SUPFAM" id="SSF50447">
    <property type="entry name" value="Translation proteins"/>
    <property type="match status" value="1"/>
</dbReference>
<dbReference type="Gene3D" id="3.30.230.10">
    <property type="match status" value="1"/>
</dbReference>
<dbReference type="InterPro" id="IPR020568">
    <property type="entry name" value="Ribosomal_Su5_D2-typ_SF"/>
</dbReference>
<dbReference type="CDD" id="cd04088">
    <property type="entry name" value="EFG_mtEFG_II"/>
    <property type="match status" value="1"/>
</dbReference>
<dbReference type="HAMAP" id="MF_00054_B">
    <property type="entry name" value="EF_G_EF_2_B"/>
    <property type="match status" value="1"/>
</dbReference>
<evidence type="ECO:0000313" key="11">
    <source>
        <dbReference type="EMBL" id="MDG0815710.1"/>
    </source>
</evidence>
<dbReference type="PANTHER" id="PTHR43261">
    <property type="entry name" value="TRANSLATION ELONGATION FACTOR G-RELATED"/>
    <property type="match status" value="1"/>
</dbReference>
<evidence type="ECO:0000256" key="5">
    <source>
        <dbReference type="ARBA" id="ARBA00023134"/>
    </source>
</evidence>
<dbReference type="InterPro" id="IPR035647">
    <property type="entry name" value="EFG_III/V"/>
</dbReference>
<accession>A0ABT6DFU1</accession>
<dbReference type="InterPro" id="IPR004161">
    <property type="entry name" value="EFTu-like_2"/>
</dbReference>
<feature type="domain" description="Tr-type G" evidence="10">
    <location>
        <begin position="13"/>
        <end position="289"/>
    </location>
</feature>
<evidence type="ECO:0000256" key="8">
    <source>
        <dbReference type="NCBIfam" id="TIGR00484"/>
    </source>
</evidence>
<comment type="function">
    <text evidence="6 7">Catalyzes the GTP-dependent ribosomal translocation step during translation elongation. During this step, the ribosome changes from the pre-translocational (PRE) to the post-translocational (POST) state as the newly formed A-site-bound peptidyl-tRNA and P-site-bound deacylated tRNA move to the P and E sites, respectively. Catalyzes the coordinated movement of the two tRNA molecules, the mRNA and conformational changes in the ribosome.</text>
</comment>